<gene>
    <name evidence="1" type="ORF">CJJ23_01965</name>
</gene>
<comment type="caution">
    <text evidence="1">The sequence shown here is derived from an EMBL/GenBank/DDBJ whole genome shotgun (WGS) entry which is preliminary data.</text>
</comment>
<reference evidence="2" key="1">
    <citation type="submission" date="2017-08" db="EMBL/GenBank/DDBJ databases">
        <authorList>
            <person name="Alvarez-Ponce D."/>
            <person name="Weitzman C.L."/>
            <person name="Tillett R.L."/>
            <person name="Sandmeier F.C."/>
            <person name="Tracy C.R."/>
        </authorList>
    </citation>
    <scope>NUCLEOTIDE SEQUENCE [LARGE SCALE GENOMIC DNA]</scope>
    <source>
        <strain evidence="2">723</strain>
    </source>
</reference>
<sequence length="244" mass="29057">MKKLFEIFKKLINNKNYEKNQSDLNKEINLENWKINFQDGEIESIFFNEEKVFSAIKLFATLDPKVAAHYILEYMQDYFFMSENLKINDYQIRWNKNICEVDFKFKKEETNNLIIAKLKFEVIKSKLRLSININCGFTQFLAIHPIIEVEENIQEIKLDQAFFTRENFARINYDFSSDISNAEFLKDDKQTVLVESSFANFTYLNNHLIMKPLLTGSAKEFKRHWQCRANAINENILTIELKNK</sequence>
<protein>
    <submittedName>
        <fullName evidence="1">Uncharacterized protein</fullName>
    </submittedName>
</protein>
<proteinExistence type="predicted"/>
<dbReference type="AlphaFoldDB" id="A0A269TKU7"/>
<dbReference type="OrthoDB" id="9880087at2"/>
<accession>A0A269TKU7</accession>
<dbReference type="EMBL" id="NQNY01000005">
    <property type="protein sequence ID" value="PAK21395.1"/>
    <property type="molecule type" value="Genomic_DNA"/>
</dbReference>
<name>A0A269TKU7_9BACT</name>
<dbReference type="Proteomes" id="UP000216943">
    <property type="component" value="Unassembled WGS sequence"/>
</dbReference>
<evidence type="ECO:0000313" key="2">
    <source>
        <dbReference type="Proteomes" id="UP000216943"/>
    </source>
</evidence>
<organism evidence="1 2">
    <name type="scientific">Mycoplasmopsis agassizii</name>
    <dbReference type="NCBI Taxonomy" id="33922"/>
    <lineage>
        <taxon>Bacteria</taxon>
        <taxon>Bacillati</taxon>
        <taxon>Mycoplasmatota</taxon>
        <taxon>Mycoplasmoidales</taxon>
        <taxon>Metamycoplasmataceae</taxon>
        <taxon>Mycoplasmopsis</taxon>
    </lineage>
</organism>
<dbReference type="RefSeq" id="WP_095334704.1">
    <property type="nucleotide sequence ID" value="NZ_NQNY01000005.1"/>
</dbReference>
<evidence type="ECO:0000313" key="1">
    <source>
        <dbReference type="EMBL" id="PAK21395.1"/>
    </source>
</evidence>